<feature type="region of interest" description="Disordered" evidence="5">
    <location>
        <begin position="1"/>
        <end position="21"/>
    </location>
</feature>
<dbReference type="SUPFAM" id="SSF103473">
    <property type="entry name" value="MFS general substrate transporter"/>
    <property type="match status" value="1"/>
</dbReference>
<organism evidence="7 8">
    <name type="scientific">Fusarium torreyae</name>
    <dbReference type="NCBI Taxonomy" id="1237075"/>
    <lineage>
        <taxon>Eukaryota</taxon>
        <taxon>Fungi</taxon>
        <taxon>Dikarya</taxon>
        <taxon>Ascomycota</taxon>
        <taxon>Pezizomycotina</taxon>
        <taxon>Sordariomycetes</taxon>
        <taxon>Hypocreomycetidae</taxon>
        <taxon>Hypocreales</taxon>
        <taxon>Nectriaceae</taxon>
        <taxon>Fusarium</taxon>
    </lineage>
</organism>
<feature type="transmembrane region" description="Helical" evidence="6">
    <location>
        <begin position="352"/>
        <end position="373"/>
    </location>
</feature>
<dbReference type="InterPro" id="IPR050360">
    <property type="entry name" value="MFS_Sugar_Transporters"/>
</dbReference>
<dbReference type="OrthoDB" id="6612291at2759"/>
<proteinExistence type="predicted"/>
<evidence type="ECO:0008006" key="9">
    <source>
        <dbReference type="Google" id="ProtNLM"/>
    </source>
</evidence>
<dbReference type="InterPro" id="IPR036259">
    <property type="entry name" value="MFS_trans_sf"/>
</dbReference>
<evidence type="ECO:0000256" key="2">
    <source>
        <dbReference type="ARBA" id="ARBA00022692"/>
    </source>
</evidence>
<comment type="caution">
    <text evidence="7">The sequence shown here is derived from an EMBL/GenBank/DDBJ whole genome shotgun (WGS) entry which is preliminary data.</text>
</comment>
<feature type="transmembrane region" description="Helical" evidence="6">
    <location>
        <begin position="225"/>
        <end position="248"/>
    </location>
</feature>
<dbReference type="PANTHER" id="PTHR48022:SF83">
    <property type="entry name" value="MAJOR FACILITATOR SUPERFAMILY (MFS) PROFILE DOMAIN-CONTAINING PROTEIN"/>
    <property type="match status" value="1"/>
</dbReference>
<evidence type="ECO:0000256" key="1">
    <source>
        <dbReference type="ARBA" id="ARBA00004141"/>
    </source>
</evidence>
<name>A0A9W8RQP3_9HYPO</name>
<dbReference type="InterPro" id="IPR005828">
    <property type="entry name" value="MFS_sugar_transport-like"/>
</dbReference>
<keyword evidence="8" id="KW-1185">Reference proteome</keyword>
<evidence type="ECO:0000256" key="3">
    <source>
        <dbReference type="ARBA" id="ARBA00022989"/>
    </source>
</evidence>
<keyword evidence="2 6" id="KW-0812">Transmembrane</keyword>
<gene>
    <name evidence="7" type="ORF">NW762_012161</name>
</gene>
<evidence type="ECO:0000313" key="7">
    <source>
        <dbReference type="EMBL" id="KAJ4249818.1"/>
    </source>
</evidence>
<protein>
    <recommendedName>
        <fullName evidence="9">Major facilitator superfamily (MFS) profile domain-containing protein</fullName>
    </recommendedName>
</protein>
<evidence type="ECO:0000313" key="8">
    <source>
        <dbReference type="Proteomes" id="UP001152049"/>
    </source>
</evidence>
<evidence type="ECO:0000256" key="5">
    <source>
        <dbReference type="SAM" id="MobiDB-lite"/>
    </source>
</evidence>
<feature type="transmembrane region" description="Helical" evidence="6">
    <location>
        <begin position="285"/>
        <end position="307"/>
    </location>
</feature>
<keyword evidence="4 6" id="KW-0472">Membrane</keyword>
<accession>A0A9W8RQP3</accession>
<evidence type="ECO:0000256" key="6">
    <source>
        <dbReference type="SAM" id="Phobius"/>
    </source>
</evidence>
<evidence type="ECO:0000256" key="4">
    <source>
        <dbReference type="ARBA" id="ARBA00023136"/>
    </source>
</evidence>
<dbReference type="Gene3D" id="1.20.1250.20">
    <property type="entry name" value="MFS general substrate transporter like domains"/>
    <property type="match status" value="1"/>
</dbReference>
<dbReference type="PANTHER" id="PTHR48022">
    <property type="entry name" value="PLASTIDIC GLUCOSE TRANSPORTER 4"/>
    <property type="match status" value="1"/>
</dbReference>
<dbReference type="Proteomes" id="UP001152049">
    <property type="component" value="Unassembled WGS sequence"/>
</dbReference>
<feature type="transmembrane region" description="Helical" evidence="6">
    <location>
        <begin position="327"/>
        <end position="345"/>
    </location>
</feature>
<dbReference type="EMBL" id="JAOQAZ010000032">
    <property type="protein sequence ID" value="KAJ4249818.1"/>
    <property type="molecule type" value="Genomic_DNA"/>
</dbReference>
<sequence>MDPKVEATMMEHTMQSTQNDHTQDTITAAEERMAIQATLSEHDLKIWEAFRRYKKACLWSILVSMSIIMRAYDIEINGNFYALPAFRNRFSEHVEGHGMEIPVQCSSRQVSLAPSSIGLVLWWCPESPWWLIRQNRLEDAKKSLDRLSSKQCHAKNDSVLAMMVKTDQYEREVGVSFRDCFKGPNLRRLEIASAVFIVQNFSANPVGFAVYLFEQTGLSSANAFNMGIGLNGVGFVGVFCSVFPITWLGRRRTWLYGLAYNIARLWIVAFLCLAPDCKSNASHSWAQASVLITIQLIYSLSVGRLAFVVSSEVPSTRLRAKTLSLTATFNGLSYLVITIAGPCLLNPGSANAGAMIEFLWGGLSLFSFAWSYFRLPEPGDRIFEEIDYLFKNRVPARKFRSYVIDETHGLPSMAKKADADD</sequence>
<feature type="transmembrane region" description="Helical" evidence="6">
    <location>
        <begin position="254"/>
        <end position="273"/>
    </location>
</feature>
<reference evidence="7" key="1">
    <citation type="submission" date="2022-09" db="EMBL/GenBank/DDBJ databases">
        <title>Fusarium specimens isolated from Avocado Roots.</title>
        <authorList>
            <person name="Stajich J."/>
            <person name="Roper C."/>
            <person name="Heimlech-Rivalta G."/>
        </authorList>
    </citation>
    <scope>NUCLEOTIDE SEQUENCE</scope>
    <source>
        <strain evidence="7">CF00136</strain>
    </source>
</reference>
<dbReference type="AlphaFoldDB" id="A0A9W8RQP3"/>
<dbReference type="Pfam" id="PF00083">
    <property type="entry name" value="Sugar_tr"/>
    <property type="match status" value="1"/>
</dbReference>
<feature type="transmembrane region" description="Helical" evidence="6">
    <location>
        <begin position="191"/>
        <end position="213"/>
    </location>
</feature>
<dbReference type="GO" id="GO:0016020">
    <property type="term" value="C:membrane"/>
    <property type="evidence" value="ECO:0007669"/>
    <property type="project" value="UniProtKB-SubCell"/>
</dbReference>
<dbReference type="GO" id="GO:0005351">
    <property type="term" value="F:carbohydrate:proton symporter activity"/>
    <property type="evidence" value="ECO:0007669"/>
    <property type="project" value="TreeGrafter"/>
</dbReference>
<keyword evidence="3 6" id="KW-1133">Transmembrane helix</keyword>
<comment type="subcellular location">
    <subcellularLocation>
        <location evidence="1">Membrane</location>
        <topology evidence="1">Multi-pass membrane protein</topology>
    </subcellularLocation>
</comment>